<dbReference type="Pfam" id="PF01180">
    <property type="entry name" value="DHO_dh"/>
    <property type="match status" value="1"/>
</dbReference>
<comment type="similarity">
    <text evidence="3 9">Belongs to the dihydroorotate dehydrogenase family. Type 1 subfamily.</text>
</comment>
<evidence type="ECO:0000256" key="8">
    <source>
        <dbReference type="ARBA" id="ARBA00023002"/>
    </source>
</evidence>
<evidence type="ECO:0000259" key="10">
    <source>
        <dbReference type="Pfam" id="PF01180"/>
    </source>
</evidence>
<feature type="binding site" evidence="9">
    <location>
        <position position="218"/>
    </location>
    <ligand>
        <name>FMN</name>
        <dbReference type="ChEBI" id="CHEBI:58210"/>
    </ligand>
</feature>
<evidence type="ECO:0000256" key="5">
    <source>
        <dbReference type="ARBA" id="ARBA00022630"/>
    </source>
</evidence>
<dbReference type="HAMAP" id="MF_00224">
    <property type="entry name" value="DHO_dh_type1"/>
    <property type="match status" value="1"/>
</dbReference>
<comment type="caution">
    <text evidence="9">Lacks conserved residue(s) required for the propagation of feature annotation.</text>
</comment>
<dbReference type="InterPro" id="IPR033888">
    <property type="entry name" value="DHOD_1B"/>
</dbReference>
<evidence type="ECO:0000256" key="7">
    <source>
        <dbReference type="ARBA" id="ARBA00022975"/>
    </source>
</evidence>
<evidence type="ECO:0000256" key="9">
    <source>
        <dbReference type="HAMAP-Rule" id="MF_00224"/>
    </source>
</evidence>
<dbReference type="EC" id="1.3.-.-" evidence="9"/>
<feature type="binding site" evidence="9">
    <location>
        <begin position="70"/>
        <end position="74"/>
    </location>
    <ligand>
        <name>substrate</name>
    </ligand>
</feature>
<keyword evidence="4 9" id="KW-0963">Cytoplasm</keyword>
<feature type="domain" description="Dihydroorotate dehydrogenase catalytic" evidence="10">
    <location>
        <begin position="5"/>
        <end position="275"/>
    </location>
</feature>
<name>A0A6I6CD44_9MOLU</name>
<dbReference type="PIRSF" id="PIRSF000164">
    <property type="entry name" value="DHO_oxidase"/>
    <property type="match status" value="1"/>
</dbReference>
<feature type="binding site" evidence="9">
    <location>
        <position position="46"/>
    </location>
    <ligand>
        <name>substrate</name>
    </ligand>
</feature>
<protein>
    <recommendedName>
        <fullName evidence="9">Dihydroorotate dehydrogenase</fullName>
        <shortName evidence="9">DHOD</shortName>
        <shortName evidence="9">DHODase</shortName>
        <shortName evidence="9">DHOdehase</shortName>
        <ecNumber evidence="9">1.3.-.-</ecNumber>
    </recommendedName>
</protein>
<gene>
    <name evidence="11" type="primary">pyrDI</name>
    <name evidence="9" type="synonym">pyrD</name>
    <name evidence="11" type="ORF">STABA_v1c06930</name>
</gene>
<evidence type="ECO:0000256" key="6">
    <source>
        <dbReference type="ARBA" id="ARBA00022643"/>
    </source>
</evidence>
<keyword evidence="7 9" id="KW-0665">Pyrimidine biosynthesis</keyword>
<feature type="binding site" evidence="9">
    <location>
        <begin position="266"/>
        <end position="267"/>
    </location>
    <ligand>
        <name>FMN</name>
        <dbReference type="ChEBI" id="CHEBI:58210"/>
    </ligand>
</feature>
<feature type="binding site" evidence="9">
    <location>
        <position position="128"/>
    </location>
    <ligand>
        <name>FMN</name>
        <dbReference type="ChEBI" id="CHEBI:58210"/>
    </ligand>
</feature>
<dbReference type="InterPro" id="IPR024920">
    <property type="entry name" value="Dihydroorotate_DH_1"/>
</dbReference>
<evidence type="ECO:0000313" key="12">
    <source>
        <dbReference type="Proteomes" id="UP000424468"/>
    </source>
</evidence>
<comment type="pathway">
    <text evidence="2 9">Pyrimidine metabolism; UMP biosynthesis via de novo pathway.</text>
</comment>
<dbReference type="PANTHER" id="PTHR48109">
    <property type="entry name" value="DIHYDROOROTATE DEHYDROGENASE (QUINONE), MITOCHONDRIAL-RELATED"/>
    <property type="match status" value="1"/>
</dbReference>
<dbReference type="GO" id="GO:0005737">
    <property type="term" value="C:cytoplasm"/>
    <property type="evidence" value="ECO:0007669"/>
    <property type="project" value="UniProtKB-SubCell"/>
</dbReference>
<dbReference type="InterPro" id="IPR012135">
    <property type="entry name" value="Dihydroorotate_DH_1_2"/>
</dbReference>
<dbReference type="InterPro" id="IPR001295">
    <property type="entry name" value="Dihydroorotate_DH_CS"/>
</dbReference>
<evidence type="ECO:0000313" key="11">
    <source>
        <dbReference type="EMBL" id="QGS52052.1"/>
    </source>
</evidence>
<dbReference type="RefSeq" id="WP_156006627.1">
    <property type="nucleotide sequence ID" value="NZ_CP046276.1"/>
</dbReference>
<keyword evidence="12" id="KW-1185">Reference proteome</keyword>
<sequence length="311" mass="34347">MSSKLTTKINNIILKNPITIASGPFVNGEYLDTIHDLDILGAITTKTVTYKPRKGNPSPRVAEIKDGYINSVGLRNAGIKRFIEMKLPFVEEMNVPTFVSIAGESMEEYIEMVEMLNPIEFITAIELNISCPNVHNKSIMFESDAEGIKILLTKIKEVSKKPILVKISNNNADILKTARICKEVGVDAIVLLNSPAGMRLDLHTGQSVLTRQYGGMSGKPLKHIALKIVNEISHEVDIPIIGVGGIFNNDDAIEMLLAGACAVGIGSAIMYDPLAAYKMAINFEKDLKRYNFESVEQLVESVRKTRNWNNK</sequence>
<dbReference type="NCBIfam" id="NF005574">
    <property type="entry name" value="PRK07259.1"/>
    <property type="match status" value="1"/>
</dbReference>
<comment type="function">
    <text evidence="9">Catalyzes the conversion of dihydroorotate to orotate.</text>
</comment>
<dbReference type="PANTHER" id="PTHR48109:SF1">
    <property type="entry name" value="DIHYDROOROTATE DEHYDROGENASE (FUMARATE)"/>
    <property type="match status" value="1"/>
</dbReference>
<dbReference type="Gene3D" id="3.20.20.70">
    <property type="entry name" value="Aldolase class I"/>
    <property type="match status" value="1"/>
</dbReference>
<proteinExistence type="inferred from homology"/>
<evidence type="ECO:0000256" key="4">
    <source>
        <dbReference type="ARBA" id="ARBA00022490"/>
    </source>
</evidence>
<feature type="binding site" evidence="9">
    <location>
        <position position="22"/>
    </location>
    <ligand>
        <name>FMN</name>
        <dbReference type="ChEBI" id="CHEBI:58210"/>
    </ligand>
</feature>
<dbReference type="InterPro" id="IPR050074">
    <property type="entry name" value="DHO_dehydrogenase"/>
</dbReference>
<dbReference type="UniPathway" id="UPA00070"/>
<feature type="binding site" evidence="9">
    <location>
        <position position="166"/>
    </location>
    <ligand>
        <name>FMN</name>
        <dbReference type="ChEBI" id="CHEBI:58210"/>
    </ligand>
</feature>
<dbReference type="GO" id="GO:0004152">
    <property type="term" value="F:dihydroorotate dehydrogenase activity"/>
    <property type="evidence" value="ECO:0007669"/>
    <property type="project" value="UniProtKB-UniRule"/>
</dbReference>
<dbReference type="EMBL" id="CP046276">
    <property type="protein sequence ID" value="QGS52052.1"/>
    <property type="molecule type" value="Genomic_DNA"/>
</dbReference>
<feature type="binding site" evidence="9">
    <location>
        <begin position="244"/>
        <end position="245"/>
    </location>
    <ligand>
        <name>FMN</name>
        <dbReference type="ChEBI" id="CHEBI:58210"/>
    </ligand>
</feature>
<dbReference type="SUPFAM" id="SSF51395">
    <property type="entry name" value="FMN-linked oxidoreductases"/>
    <property type="match status" value="1"/>
</dbReference>
<dbReference type="PROSITE" id="PS00912">
    <property type="entry name" value="DHODEHASE_2"/>
    <property type="match status" value="1"/>
</dbReference>
<evidence type="ECO:0000256" key="2">
    <source>
        <dbReference type="ARBA" id="ARBA00004725"/>
    </source>
</evidence>
<dbReference type="AlphaFoldDB" id="A0A6I6CD44"/>
<dbReference type="InterPro" id="IPR005720">
    <property type="entry name" value="Dihydroorotate_DH_cat"/>
</dbReference>
<keyword evidence="8 9" id="KW-0560">Oxidoreductase</keyword>
<dbReference type="GO" id="GO:0044205">
    <property type="term" value="P:'de novo' UMP biosynthetic process"/>
    <property type="evidence" value="ECO:0007669"/>
    <property type="project" value="UniProtKB-UniRule"/>
</dbReference>
<dbReference type="InterPro" id="IPR013785">
    <property type="entry name" value="Aldolase_TIM"/>
</dbReference>
<evidence type="ECO:0000256" key="1">
    <source>
        <dbReference type="ARBA" id="ARBA00004496"/>
    </source>
</evidence>
<accession>A0A6I6CD44</accession>
<comment type="catalytic activity">
    <reaction evidence="9">
        <text>(S)-dihydroorotate + A = orotate + AH2</text>
        <dbReference type="Rhea" id="RHEA:18073"/>
        <dbReference type="ChEBI" id="CHEBI:13193"/>
        <dbReference type="ChEBI" id="CHEBI:17499"/>
        <dbReference type="ChEBI" id="CHEBI:30839"/>
        <dbReference type="ChEBI" id="CHEBI:30864"/>
    </reaction>
</comment>
<dbReference type="CDD" id="cd04740">
    <property type="entry name" value="DHOD_1B_like"/>
    <property type="match status" value="1"/>
</dbReference>
<feature type="binding site" evidence="9">
    <location>
        <begin position="193"/>
        <end position="194"/>
    </location>
    <ligand>
        <name>substrate</name>
    </ligand>
</feature>
<comment type="subcellular location">
    <subcellularLocation>
        <location evidence="1 9">Cytoplasm</location>
    </subcellularLocation>
</comment>
<evidence type="ECO:0000256" key="3">
    <source>
        <dbReference type="ARBA" id="ARBA00008008"/>
    </source>
</evidence>
<keyword evidence="6 9" id="KW-0288">FMN</keyword>
<comment type="cofactor">
    <cofactor evidence="9">
        <name>FMN</name>
        <dbReference type="ChEBI" id="CHEBI:58210"/>
    </cofactor>
    <text evidence="9">Binds 1 FMN per subunit.</text>
</comment>
<dbReference type="KEGG" id="stab:STABA_v1c06930"/>
<feature type="binding site" evidence="9">
    <location>
        <begin position="46"/>
        <end position="47"/>
    </location>
    <ligand>
        <name>FMN</name>
        <dbReference type="ChEBI" id="CHEBI:58210"/>
    </ligand>
</feature>
<feature type="active site" description="Nucleophile" evidence="9">
    <location>
        <position position="131"/>
    </location>
</feature>
<organism evidence="11 12">
    <name type="scientific">Spiroplasma tabanidicola</name>
    <dbReference type="NCBI Taxonomy" id="324079"/>
    <lineage>
        <taxon>Bacteria</taxon>
        <taxon>Bacillati</taxon>
        <taxon>Mycoplasmatota</taxon>
        <taxon>Mollicutes</taxon>
        <taxon>Entomoplasmatales</taxon>
        <taxon>Spiroplasmataceae</taxon>
        <taxon>Spiroplasma</taxon>
    </lineage>
</organism>
<dbReference type="GO" id="GO:0006207">
    <property type="term" value="P:'de novo' pyrimidine nucleobase biosynthetic process"/>
    <property type="evidence" value="ECO:0007669"/>
    <property type="project" value="InterPro"/>
</dbReference>
<feature type="binding site" evidence="9">
    <location>
        <position position="128"/>
    </location>
    <ligand>
        <name>substrate</name>
    </ligand>
</feature>
<dbReference type="NCBIfam" id="TIGR01037">
    <property type="entry name" value="pyrD_sub1_fam"/>
    <property type="match status" value="1"/>
</dbReference>
<reference evidence="11 12" key="1">
    <citation type="submission" date="2019-11" db="EMBL/GenBank/DDBJ databases">
        <title>Complete genome sequence of Spiroplasma tabanidicola TAUS-1 (DSM 22603).</title>
        <authorList>
            <person name="Huang C.-T."/>
            <person name="Lin Y.-C."/>
            <person name="Kuo C.-H."/>
        </authorList>
    </citation>
    <scope>NUCLEOTIDE SEQUENCE [LARGE SCALE GENOMIC DNA]</scope>
    <source>
        <strain evidence="11 12">TAUS-1</strain>
    </source>
</reference>
<keyword evidence="5 9" id="KW-0285">Flavoprotein</keyword>
<dbReference type="InterPro" id="IPR049622">
    <property type="entry name" value="Dihydroorotate_DH_I"/>
</dbReference>
<dbReference type="Proteomes" id="UP000424468">
    <property type="component" value="Chromosome"/>
</dbReference>
<dbReference type="PROSITE" id="PS00911">
    <property type="entry name" value="DHODEHASE_1"/>
    <property type="match status" value="1"/>
</dbReference>
<dbReference type="OrthoDB" id="9794954at2"/>